<dbReference type="AlphaFoldDB" id="A0A6J4LJM1"/>
<name>A0A6J4LJM1_9ACTN</name>
<accession>A0A6J4LJM1</accession>
<evidence type="ECO:0000313" key="1">
    <source>
        <dbReference type="EMBL" id="CAA9332514.1"/>
    </source>
</evidence>
<sequence>QDREVRRSGAVSVSFPVLIPQRNDGPASGDVLGLVHLSARGR</sequence>
<dbReference type="EMBL" id="CADCUJ010000012">
    <property type="protein sequence ID" value="CAA9332514.1"/>
    <property type="molecule type" value="Genomic_DNA"/>
</dbReference>
<protein>
    <submittedName>
        <fullName evidence="1">Uncharacterized protein</fullName>
    </submittedName>
</protein>
<gene>
    <name evidence="1" type="ORF">AVDCRST_MAG72-210</name>
</gene>
<feature type="non-terminal residue" evidence="1">
    <location>
        <position position="1"/>
    </location>
</feature>
<organism evidence="1">
    <name type="scientific">uncultured Nocardioidaceae bacterium</name>
    <dbReference type="NCBI Taxonomy" id="253824"/>
    <lineage>
        <taxon>Bacteria</taxon>
        <taxon>Bacillati</taxon>
        <taxon>Actinomycetota</taxon>
        <taxon>Actinomycetes</taxon>
        <taxon>Propionibacteriales</taxon>
        <taxon>Nocardioidaceae</taxon>
        <taxon>environmental samples</taxon>
    </lineage>
</organism>
<reference evidence="1" key="1">
    <citation type="submission" date="2020-02" db="EMBL/GenBank/DDBJ databases">
        <authorList>
            <person name="Meier V. D."/>
        </authorList>
    </citation>
    <scope>NUCLEOTIDE SEQUENCE</scope>
    <source>
        <strain evidence="1">AVDCRST_MAG72</strain>
    </source>
</reference>
<proteinExistence type="predicted"/>